<organism evidence="1 2">
    <name type="scientific">Diphasiastrum complanatum</name>
    <name type="common">Issler's clubmoss</name>
    <name type="synonym">Lycopodium complanatum</name>
    <dbReference type="NCBI Taxonomy" id="34168"/>
    <lineage>
        <taxon>Eukaryota</taxon>
        <taxon>Viridiplantae</taxon>
        <taxon>Streptophyta</taxon>
        <taxon>Embryophyta</taxon>
        <taxon>Tracheophyta</taxon>
        <taxon>Lycopodiopsida</taxon>
        <taxon>Lycopodiales</taxon>
        <taxon>Lycopodiaceae</taxon>
        <taxon>Lycopodioideae</taxon>
        <taxon>Diphasiastrum</taxon>
    </lineage>
</organism>
<evidence type="ECO:0000313" key="1">
    <source>
        <dbReference type="EMBL" id="KAJ7513902.1"/>
    </source>
</evidence>
<dbReference type="EMBL" id="CM055114">
    <property type="protein sequence ID" value="KAJ7513902.1"/>
    <property type="molecule type" value="Genomic_DNA"/>
</dbReference>
<name>A0ACC2A9Y1_DIPCM</name>
<comment type="caution">
    <text evidence="1">The sequence shown here is derived from an EMBL/GenBank/DDBJ whole genome shotgun (WGS) entry which is preliminary data.</text>
</comment>
<accession>A0ACC2A9Y1</accession>
<keyword evidence="2" id="KW-1185">Reference proteome</keyword>
<evidence type="ECO:0000313" key="2">
    <source>
        <dbReference type="Proteomes" id="UP001162992"/>
    </source>
</evidence>
<dbReference type="Proteomes" id="UP001162992">
    <property type="component" value="Chromosome 23"/>
</dbReference>
<proteinExistence type="predicted"/>
<protein>
    <submittedName>
        <fullName evidence="1">Uncharacterized protein</fullName>
    </submittedName>
</protein>
<sequence>MEACGDDLGEHLDGSRARNGACLAVSRSSSKIGKGMRKPAAVQPKPVPPRVYNTDPTSFRNLVQELTGTPAAPALASSSMSRPANTRLQKIAPPPLKTFPFPAMAQQPLPLLSPTSQNLSPNSFNNAASSFPIMLSPIPILSPHTFSPLPVLSPSDGAWPNPLDSPNTADLRRLAQKMVEHQNGRVNANPDTASSFPWSPATQSCFGLASPGLGMAPGHGLGNIYASFAVNDSPSARSMNDFSFPEPDYVSGFS</sequence>
<reference evidence="2" key="1">
    <citation type="journal article" date="2024" name="Proc. Natl. Acad. Sci. U.S.A.">
        <title>Extraordinary preservation of gene collinearity over three hundred million years revealed in homosporous lycophytes.</title>
        <authorList>
            <person name="Li C."/>
            <person name="Wickell D."/>
            <person name="Kuo L.Y."/>
            <person name="Chen X."/>
            <person name="Nie B."/>
            <person name="Liao X."/>
            <person name="Peng D."/>
            <person name="Ji J."/>
            <person name="Jenkins J."/>
            <person name="Williams M."/>
            <person name="Shu S."/>
            <person name="Plott C."/>
            <person name="Barry K."/>
            <person name="Rajasekar S."/>
            <person name="Grimwood J."/>
            <person name="Han X."/>
            <person name="Sun S."/>
            <person name="Hou Z."/>
            <person name="He W."/>
            <person name="Dai G."/>
            <person name="Sun C."/>
            <person name="Schmutz J."/>
            <person name="Leebens-Mack J.H."/>
            <person name="Li F.W."/>
            <person name="Wang L."/>
        </authorList>
    </citation>
    <scope>NUCLEOTIDE SEQUENCE [LARGE SCALE GENOMIC DNA]</scope>
    <source>
        <strain evidence="2">cv. PW_Plant_1</strain>
    </source>
</reference>
<gene>
    <name evidence="1" type="ORF">O6H91_23G019100</name>
</gene>